<dbReference type="EC" id="3.1.31.1" evidence="5"/>
<dbReference type="GeneID" id="42365155"/>
<dbReference type="EMBL" id="CP040089">
    <property type="protein sequence ID" value="QGA80651.1"/>
    <property type="molecule type" value="Genomic_DNA"/>
</dbReference>
<organism evidence="5 6">
    <name type="scientific">Candidatus Nanohalobium constans</name>
    <dbReference type="NCBI Taxonomy" id="2565781"/>
    <lineage>
        <taxon>Archaea</taxon>
        <taxon>Candidatus Nanohalarchaeota</taxon>
        <taxon>Candidatus Nanohalobia</taxon>
        <taxon>Candidatus Nanohalobiales</taxon>
        <taxon>Candidatus Nanohalobiaceae</taxon>
        <taxon>Candidatus Nanohalobium</taxon>
    </lineage>
</organism>
<dbReference type="PANTHER" id="PTHR12302">
    <property type="entry name" value="EBNA2 BINDING PROTEIN P100"/>
    <property type="match status" value="1"/>
</dbReference>
<name>A0A5Q0UH09_9ARCH</name>
<dbReference type="OrthoDB" id="3327at2157"/>
<reference evidence="6" key="1">
    <citation type="submission" date="2019-05" db="EMBL/GenBank/DDBJ databases">
        <title>Candidatus Nanohalobium constans, a novel model system to study the DPANN nano-sized archaea: genomic and physiological characterization of a nanoarchaeon co-cultured with its chitinotrophic host.</title>
        <authorList>
            <person name="La Cono V."/>
            <person name="Arcadi E."/>
            <person name="Crisafi F."/>
            <person name="Denaro R."/>
            <person name="La Spada G."/>
            <person name="Messina E."/>
            <person name="Smedile F."/>
            <person name="Toshchakov S.V."/>
            <person name="Shevchenko M.A."/>
            <person name="Golyshin P.N."/>
            <person name="Golyshina O.V."/>
            <person name="Ferrer M."/>
            <person name="Rohde M."/>
            <person name="Mushegian A."/>
            <person name="Sorokin D.Y."/>
            <person name="Giuliano L."/>
            <person name="Yakimov M.M."/>
        </authorList>
    </citation>
    <scope>NUCLEOTIDE SEQUENCE [LARGE SCALE GENOMIC DNA]</scope>
    <source>
        <strain evidence="6">LC1Nh</strain>
    </source>
</reference>
<evidence type="ECO:0000313" key="5">
    <source>
        <dbReference type="EMBL" id="QGA80651.1"/>
    </source>
</evidence>
<dbReference type="Gene3D" id="2.40.50.90">
    <property type="match status" value="1"/>
</dbReference>
<keyword evidence="2" id="KW-0255">Endonuclease</keyword>
<keyword evidence="1" id="KW-0540">Nuclease</keyword>
<keyword evidence="6" id="KW-1185">Reference proteome</keyword>
<dbReference type="SMART" id="SM00318">
    <property type="entry name" value="SNc"/>
    <property type="match status" value="1"/>
</dbReference>
<gene>
    <name evidence="5" type="primary">nuc</name>
    <name evidence="5" type="ORF">LC1Nh_0767</name>
</gene>
<keyword evidence="3 5" id="KW-0378">Hydrolase</keyword>
<protein>
    <submittedName>
        <fullName evidence="5">Micrococcal nuclease</fullName>
        <ecNumber evidence="5">3.1.31.1</ecNumber>
    </submittedName>
</protein>
<dbReference type="GO" id="GO:1990599">
    <property type="term" value="F:3' overhang single-stranded DNA endodeoxyribonuclease activity"/>
    <property type="evidence" value="ECO:0007669"/>
    <property type="project" value="UniProtKB-EC"/>
</dbReference>
<dbReference type="InterPro" id="IPR035437">
    <property type="entry name" value="SNase_OB-fold_sf"/>
</dbReference>
<dbReference type="RefSeq" id="WP_153550391.1">
    <property type="nucleotide sequence ID" value="NZ_CP040089.1"/>
</dbReference>
<dbReference type="PROSITE" id="PS50830">
    <property type="entry name" value="TNASE_3"/>
    <property type="match status" value="1"/>
</dbReference>
<evidence type="ECO:0000259" key="4">
    <source>
        <dbReference type="PROSITE" id="PS50830"/>
    </source>
</evidence>
<dbReference type="Proteomes" id="UP000377803">
    <property type="component" value="Chromosome"/>
</dbReference>
<accession>A0A5Q0UH09</accession>
<evidence type="ECO:0000256" key="2">
    <source>
        <dbReference type="ARBA" id="ARBA00022759"/>
    </source>
</evidence>
<sequence length="182" mass="20286">MNQQTIITTLLITAFTISAVTTATDINSGKTKQANITAKTVEVIDGDTVDIQNNGKDTVRVLGIDTPEISGQNIPKEYFLENTSKSRKCLREMGEKASEFAQEKLADREIQVATDSEADRRGAYGRLLAYLEYNGSDLGQELLKKGYARVYNSSFERKEKYRELGTESRREGKGIWNESCGV</sequence>
<dbReference type="InterPro" id="IPR016071">
    <property type="entry name" value="Staphylococal_nuclease_OB-fold"/>
</dbReference>
<dbReference type="PANTHER" id="PTHR12302:SF3">
    <property type="entry name" value="SERINE_THREONINE-PROTEIN KINASE 31"/>
    <property type="match status" value="1"/>
</dbReference>
<evidence type="ECO:0000256" key="3">
    <source>
        <dbReference type="ARBA" id="ARBA00022801"/>
    </source>
</evidence>
<feature type="domain" description="TNase-like" evidence="4">
    <location>
        <begin position="34"/>
        <end position="178"/>
    </location>
</feature>
<evidence type="ECO:0000313" key="6">
    <source>
        <dbReference type="Proteomes" id="UP000377803"/>
    </source>
</evidence>
<dbReference type="AlphaFoldDB" id="A0A5Q0UH09"/>
<dbReference type="SUPFAM" id="SSF50199">
    <property type="entry name" value="Staphylococcal nuclease"/>
    <property type="match status" value="1"/>
</dbReference>
<dbReference type="KEGG" id="ncon:LC1Nh_0767"/>
<dbReference type="Pfam" id="PF00565">
    <property type="entry name" value="SNase"/>
    <property type="match status" value="1"/>
</dbReference>
<proteinExistence type="predicted"/>
<evidence type="ECO:0000256" key="1">
    <source>
        <dbReference type="ARBA" id="ARBA00022722"/>
    </source>
</evidence>